<dbReference type="Proteomes" id="UP000028725">
    <property type="component" value="Unassembled WGS sequence"/>
</dbReference>
<evidence type="ECO:0000256" key="3">
    <source>
        <dbReference type="PIRSR" id="PIRSR000103-1"/>
    </source>
</evidence>
<feature type="domain" description="6-phosphogluconate dehydrogenase NADP-binding" evidence="4">
    <location>
        <begin position="2"/>
        <end position="161"/>
    </location>
</feature>
<dbReference type="InterPro" id="IPR006115">
    <property type="entry name" value="6PGDH_NADP-bd"/>
</dbReference>
<dbReference type="PANTHER" id="PTHR43580">
    <property type="entry name" value="OXIDOREDUCTASE GLYR1-RELATED"/>
    <property type="match status" value="1"/>
</dbReference>
<dbReference type="InterPro" id="IPR051265">
    <property type="entry name" value="HIBADH-related_NP60_sf"/>
</dbReference>
<gene>
    <name evidence="6" type="ORF">DB31_8983</name>
</gene>
<dbReference type="PANTHER" id="PTHR43580:SF2">
    <property type="entry name" value="CYTOKINE-LIKE NUCLEAR FACTOR N-PAC"/>
    <property type="match status" value="1"/>
</dbReference>
<dbReference type="EMBL" id="JMCB01000009">
    <property type="protein sequence ID" value="KFE66769.1"/>
    <property type="molecule type" value="Genomic_DNA"/>
</dbReference>
<evidence type="ECO:0000256" key="2">
    <source>
        <dbReference type="ARBA" id="ARBA00023027"/>
    </source>
</evidence>
<keyword evidence="7" id="KW-1185">Reference proteome</keyword>
<dbReference type="Pfam" id="PF14833">
    <property type="entry name" value="NAD_binding_11"/>
    <property type="match status" value="1"/>
</dbReference>
<dbReference type="InterPro" id="IPR013328">
    <property type="entry name" value="6PGD_dom2"/>
</dbReference>
<dbReference type="GO" id="GO:0051287">
    <property type="term" value="F:NAD binding"/>
    <property type="evidence" value="ECO:0007669"/>
    <property type="project" value="InterPro"/>
</dbReference>
<dbReference type="InterPro" id="IPR029154">
    <property type="entry name" value="HIBADH-like_NADP-bd"/>
</dbReference>
<organism evidence="6 7">
    <name type="scientific">Hyalangium minutum</name>
    <dbReference type="NCBI Taxonomy" id="394096"/>
    <lineage>
        <taxon>Bacteria</taxon>
        <taxon>Pseudomonadati</taxon>
        <taxon>Myxococcota</taxon>
        <taxon>Myxococcia</taxon>
        <taxon>Myxococcales</taxon>
        <taxon>Cystobacterineae</taxon>
        <taxon>Archangiaceae</taxon>
        <taxon>Hyalangium</taxon>
    </lineage>
</organism>
<evidence type="ECO:0000259" key="5">
    <source>
        <dbReference type="Pfam" id="PF14833"/>
    </source>
</evidence>
<proteinExistence type="predicted"/>
<feature type="active site" evidence="3">
    <location>
        <position position="171"/>
    </location>
</feature>
<dbReference type="PATRIC" id="fig|394096.3.peg.5011"/>
<dbReference type="Gene3D" id="3.40.50.720">
    <property type="entry name" value="NAD(P)-binding Rossmann-like Domain"/>
    <property type="match status" value="1"/>
</dbReference>
<keyword evidence="2" id="KW-0520">NAD</keyword>
<dbReference type="SUPFAM" id="SSF51735">
    <property type="entry name" value="NAD(P)-binding Rossmann-fold domains"/>
    <property type="match status" value="1"/>
</dbReference>
<dbReference type="GO" id="GO:0016491">
    <property type="term" value="F:oxidoreductase activity"/>
    <property type="evidence" value="ECO:0007669"/>
    <property type="project" value="UniProtKB-KW"/>
</dbReference>
<dbReference type="OrthoDB" id="9777604at2"/>
<dbReference type="InterPro" id="IPR036291">
    <property type="entry name" value="NAD(P)-bd_dom_sf"/>
</dbReference>
<comment type="caution">
    <text evidence="6">The sequence shown here is derived from an EMBL/GenBank/DDBJ whole genome shotgun (WGS) entry which is preliminary data.</text>
</comment>
<evidence type="ECO:0000313" key="6">
    <source>
        <dbReference type="EMBL" id="KFE66769.1"/>
    </source>
</evidence>
<dbReference type="AlphaFoldDB" id="A0A085WGF6"/>
<dbReference type="InterPro" id="IPR015815">
    <property type="entry name" value="HIBADH-related"/>
</dbReference>
<dbReference type="Gene3D" id="1.10.1040.10">
    <property type="entry name" value="N-(1-d-carboxylethyl)-l-norvaline Dehydrogenase, domain 2"/>
    <property type="match status" value="1"/>
</dbReference>
<protein>
    <submittedName>
        <fullName evidence="6">3-hydroxyisobutyrate dehydrogenase</fullName>
    </submittedName>
</protein>
<evidence type="ECO:0000256" key="1">
    <source>
        <dbReference type="ARBA" id="ARBA00023002"/>
    </source>
</evidence>
<dbReference type="GO" id="GO:0050661">
    <property type="term" value="F:NADP binding"/>
    <property type="evidence" value="ECO:0007669"/>
    <property type="project" value="InterPro"/>
</dbReference>
<dbReference type="GO" id="GO:0016054">
    <property type="term" value="P:organic acid catabolic process"/>
    <property type="evidence" value="ECO:0007669"/>
    <property type="project" value="UniProtKB-ARBA"/>
</dbReference>
<sequence length="295" mass="30910">MKIGFVGLGNMGQAMARNLIKAGHELTVYNRSQSKAEALRSQGARVAKTPREAAQGAQAVFTMLADDHALEEVSWGDDGILAGLDKGAIHISSSTISVALSERLTQAHAQAGQGYVSSPVFGRPDAAEAKQLWVLAAGAKADVERVRPLLEAIGRGLTVLGEKPSASNVAKLSGNFLIATMIEACAEVFALTRKHGIEAKTFLELYQSVFANSPIFGRYASLVASGQYEPAGFALRLGLKDVGLVLQAAGSAHVPMPIASVVRDQYVEAVARGMGEQDWSALGTLAAEKAGLGKP</sequence>
<dbReference type="STRING" id="394096.DB31_8983"/>
<evidence type="ECO:0000259" key="4">
    <source>
        <dbReference type="Pfam" id="PF03446"/>
    </source>
</evidence>
<name>A0A085WGF6_9BACT</name>
<evidence type="ECO:0000313" key="7">
    <source>
        <dbReference type="Proteomes" id="UP000028725"/>
    </source>
</evidence>
<accession>A0A085WGF6</accession>
<dbReference type="InterPro" id="IPR008927">
    <property type="entry name" value="6-PGluconate_DH-like_C_sf"/>
</dbReference>
<dbReference type="SUPFAM" id="SSF48179">
    <property type="entry name" value="6-phosphogluconate dehydrogenase C-terminal domain-like"/>
    <property type="match status" value="1"/>
</dbReference>
<feature type="domain" description="3-hydroxyisobutyrate dehydrogenase-like NAD-binding" evidence="5">
    <location>
        <begin position="167"/>
        <end position="282"/>
    </location>
</feature>
<dbReference type="PIRSF" id="PIRSF000103">
    <property type="entry name" value="HIBADH"/>
    <property type="match status" value="1"/>
</dbReference>
<dbReference type="Pfam" id="PF03446">
    <property type="entry name" value="NAD_binding_2"/>
    <property type="match status" value="1"/>
</dbReference>
<dbReference type="RefSeq" id="WP_044191807.1">
    <property type="nucleotide sequence ID" value="NZ_JMCB01000009.1"/>
</dbReference>
<dbReference type="InterPro" id="IPR002204">
    <property type="entry name" value="3-OH-isobutyrate_DH-rel_CS"/>
</dbReference>
<reference evidence="6 7" key="1">
    <citation type="submission" date="2014-04" db="EMBL/GenBank/DDBJ databases">
        <title>Genome assembly of Hyalangium minutum DSM 14724.</title>
        <authorList>
            <person name="Sharma G."/>
            <person name="Subramanian S."/>
        </authorList>
    </citation>
    <scope>NUCLEOTIDE SEQUENCE [LARGE SCALE GENOMIC DNA]</scope>
    <source>
        <strain evidence="6 7">DSM 14724</strain>
    </source>
</reference>
<keyword evidence="1" id="KW-0560">Oxidoreductase</keyword>
<dbReference type="PROSITE" id="PS00895">
    <property type="entry name" value="3_HYDROXYISOBUT_DH"/>
    <property type="match status" value="1"/>
</dbReference>